<dbReference type="InterPro" id="IPR020904">
    <property type="entry name" value="Sc_DH/Rdtase_CS"/>
</dbReference>
<keyword evidence="4" id="KW-1185">Reference proteome</keyword>
<feature type="domain" description="Ketoreductase" evidence="2">
    <location>
        <begin position="6"/>
        <end position="183"/>
    </location>
</feature>
<gene>
    <name evidence="3" type="ORF">DU500_08015</name>
</gene>
<reference evidence="3 4" key="1">
    <citation type="submission" date="2018-07" db="EMBL/GenBank/DDBJ databases">
        <title>Genome sequences of Haloplanus sp. CBA1113.</title>
        <authorList>
            <person name="Kim Y.B."/>
            <person name="Roh S.W."/>
        </authorList>
    </citation>
    <scope>NUCLEOTIDE SEQUENCE [LARGE SCALE GENOMIC DNA]</scope>
    <source>
        <strain evidence="3 4">CBA1113</strain>
    </source>
</reference>
<sequence>MQLDGKTAIVTGGASGIGKAIATAYVEEGANVVIASRTESEGTEVADEIGCTYVQTDVREYDQVEKLVETTVDEFGKLDVMVNNAGIASETPVEEMELDEWGNVVQTDLDGVMHGTKAALPHLEETDGCIINTASIYGLVGGKGAAAYSAAKGGVVNFTQQVAVDYAEEGVRVNSICPGFVETPMTEELLETDRFYSYVRDNTPMNRPAQPEEIAPLAVFLASDGAGYVTGANIPIDGGWTAH</sequence>
<dbReference type="EMBL" id="CP031150">
    <property type="protein sequence ID" value="AXG06374.1"/>
    <property type="molecule type" value="Genomic_DNA"/>
</dbReference>
<dbReference type="GeneID" id="37283322"/>
<dbReference type="InterPro" id="IPR036291">
    <property type="entry name" value="NAD(P)-bd_dom_sf"/>
</dbReference>
<dbReference type="OrthoDB" id="7442at2157"/>
<evidence type="ECO:0000259" key="2">
    <source>
        <dbReference type="SMART" id="SM00822"/>
    </source>
</evidence>
<dbReference type="GO" id="GO:0016616">
    <property type="term" value="F:oxidoreductase activity, acting on the CH-OH group of donors, NAD or NADP as acceptor"/>
    <property type="evidence" value="ECO:0007669"/>
    <property type="project" value="TreeGrafter"/>
</dbReference>
<dbReference type="PRINTS" id="PR00081">
    <property type="entry name" value="GDHRDH"/>
</dbReference>
<evidence type="ECO:0000256" key="1">
    <source>
        <dbReference type="ARBA" id="ARBA00006484"/>
    </source>
</evidence>
<dbReference type="PROSITE" id="PS00061">
    <property type="entry name" value="ADH_SHORT"/>
    <property type="match status" value="1"/>
</dbReference>
<dbReference type="FunFam" id="3.40.50.720:FF:000084">
    <property type="entry name" value="Short-chain dehydrogenase reductase"/>
    <property type="match status" value="1"/>
</dbReference>
<dbReference type="Gene3D" id="3.40.50.720">
    <property type="entry name" value="NAD(P)-binding Rossmann-like Domain"/>
    <property type="match status" value="1"/>
</dbReference>
<proteinExistence type="inferred from homology"/>
<accession>A0A345E2F2</accession>
<dbReference type="PRINTS" id="PR00080">
    <property type="entry name" value="SDRFAMILY"/>
</dbReference>
<comment type="similarity">
    <text evidence="1">Belongs to the short-chain dehydrogenases/reductases (SDR) family.</text>
</comment>
<dbReference type="KEGG" id="haj:DU500_08015"/>
<dbReference type="SMART" id="SM00822">
    <property type="entry name" value="PKS_KR"/>
    <property type="match status" value="1"/>
</dbReference>
<dbReference type="Proteomes" id="UP000253273">
    <property type="component" value="Chromosome"/>
</dbReference>
<protein>
    <submittedName>
        <fullName evidence="3">SDR family NAD(P)-dependent oxidoreductase</fullName>
    </submittedName>
</protein>
<organism evidence="3 4">
    <name type="scientific">Haloplanus rubicundus</name>
    <dbReference type="NCBI Taxonomy" id="1547898"/>
    <lineage>
        <taxon>Archaea</taxon>
        <taxon>Methanobacteriati</taxon>
        <taxon>Methanobacteriota</taxon>
        <taxon>Stenosarchaea group</taxon>
        <taxon>Halobacteria</taxon>
        <taxon>Halobacteriales</taxon>
        <taxon>Haloferacaceae</taxon>
        <taxon>Haloplanus</taxon>
    </lineage>
</organism>
<dbReference type="InterPro" id="IPR057326">
    <property type="entry name" value="KR_dom"/>
</dbReference>
<dbReference type="RefSeq" id="WP_114585513.1">
    <property type="nucleotide sequence ID" value="NZ_CP031150.1"/>
</dbReference>
<evidence type="ECO:0000313" key="3">
    <source>
        <dbReference type="EMBL" id="AXG06374.1"/>
    </source>
</evidence>
<name>A0A345E2F2_9EURY</name>
<evidence type="ECO:0000313" key="4">
    <source>
        <dbReference type="Proteomes" id="UP000253273"/>
    </source>
</evidence>
<dbReference type="PANTHER" id="PTHR42760">
    <property type="entry name" value="SHORT-CHAIN DEHYDROGENASES/REDUCTASES FAMILY MEMBER"/>
    <property type="match status" value="1"/>
</dbReference>
<dbReference type="InterPro" id="IPR002347">
    <property type="entry name" value="SDR_fam"/>
</dbReference>
<dbReference type="NCBIfam" id="NF005559">
    <property type="entry name" value="PRK07231.1"/>
    <property type="match status" value="1"/>
</dbReference>
<dbReference type="CDD" id="cd05233">
    <property type="entry name" value="SDR_c"/>
    <property type="match status" value="1"/>
</dbReference>
<dbReference type="AlphaFoldDB" id="A0A345E2F2"/>
<dbReference type="SUPFAM" id="SSF51735">
    <property type="entry name" value="NAD(P)-binding Rossmann-fold domains"/>
    <property type="match status" value="1"/>
</dbReference>
<dbReference type="Pfam" id="PF13561">
    <property type="entry name" value="adh_short_C2"/>
    <property type="match status" value="1"/>
</dbReference>